<evidence type="ECO:0000256" key="1">
    <source>
        <dbReference type="SAM" id="MobiDB-lite"/>
    </source>
</evidence>
<gene>
    <name evidence="2" type="ORF">K239x_50970</name>
</gene>
<accession>A0A517P123</accession>
<dbReference type="EMBL" id="CP036526">
    <property type="protein sequence ID" value="QDT13081.1"/>
    <property type="molecule type" value="Genomic_DNA"/>
</dbReference>
<protein>
    <submittedName>
        <fullName evidence="2">Uncharacterized protein</fullName>
    </submittedName>
</protein>
<organism evidence="2 3">
    <name type="scientific">Stieleria marina</name>
    <dbReference type="NCBI Taxonomy" id="1930275"/>
    <lineage>
        <taxon>Bacteria</taxon>
        <taxon>Pseudomonadati</taxon>
        <taxon>Planctomycetota</taxon>
        <taxon>Planctomycetia</taxon>
        <taxon>Pirellulales</taxon>
        <taxon>Pirellulaceae</taxon>
        <taxon>Stieleria</taxon>
    </lineage>
</organism>
<name>A0A517P123_9BACT</name>
<feature type="compositionally biased region" description="Polar residues" evidence="1">
    <location>
        <begin position="1"/>
        <end position="17"/>
    </location>
</feature>
<proteinExistence type="predicted"/>
<sequence length="168" mass="18665">MKVKTSSLANPHQTSTGPPFHPQNRGIRENRPANRRRQIVALPPTRSEYTNRFTSKLISGSQVKANAKQAEPLQLQCQNKKDQIKQLLALGGYTPEVSNNASETQQKQHLPNSAVSPAVTSVLTTSDAEQLAELVRRWPTLSDAVRNAILMFSDAVRNAILMLVRDRD</sequence>
<keyword evidence="3" id="KW-1185">Reference proteome</keyword>
<evidence type="ECO:0000313" key="3">
    <source>
        <dbReference type="Proteomes" id="UP000319817"/>
    </source>
</evidence>
<evidence type="ECO:0000313" key="2">
    <source>
        <dbReference type="EMBL" id="QDT13081.1"/>
    </source>
</evidence>
<dbReference type="AlphaFoldDB" id="A0A517P123"/>
<reference evidence="2 3" key="1">
    <citation type="submission" date="2019-02" db="EMBL/GenBank/DDBJ databases">
        <title>Deep-cultivation of Planctomycetes and their phenomic and genomic characterization uncovers novel biology.</title>
        <authorList>
            <person name="Wiegand S."/>
            <person name="Jogler M."/>
            <person name="Boedeker C."/>
            <person name="Pinto D."/>
            <person name="Vollmers J."/>
            <person name="Rivas-Marin E."/>
            <person name="Kohn T."/>
            <person name="Peeters S.H."/>
            <person name="Heuer A."/>
            <person name="Rast P."/>
            <person name="Oberbeckmann S."/>
            <person name="Bunk B."/>
            <person name="Jeske O."/>
            <person name="Meyerdierks A."/>
            <person name="Storesund J.E."/>
            <person name="Kallscheuer N."/>
            <person name="Luecker S."/>
            <person name="Lage O.M."/>
            <person name="Pohl T."/>
            <person name="Merkel B.J."/>
            <person name="Hornburger P."/>
            <person name="Mueller R.-W."/>
            <person name="Bruemmer F."/>
            <person name="Labrenz M."/>
            <person name="Spormann A.M."/>
            <person name="Op den Camp H."/>
            <person name="Overmann J."/>
            <person name="Amann R."/>
            <person name="Jetten M.S.M."/>
            <person name="Mascher T."/>
            <person name="Medema M.H."/>
            <person name="Devos D.P."/>
            <person name="Kaster A.-K."/>
            <person name="Ovreas L."/>
            <person name="Rohde M."/>
            <person name="Galperin M.Y."/>
            <person name="Jogler C."/>
        </authorList>
    </citation>
    <scope>NUCLEOTIDE SEQUENCE [LARGE SCALE GENOMIC DNA]</scope>
    <source>
        <strain evidence="2 3">K23_9</strain>
    </source>
</reference>
<dbReference type="Proteomes" id="UP000319817">
    <property type="component" value="Chromosome"/>
</dbReference>
<feature type="region of interest" description="Disordered" evidence="1">
    <location>
        <begin position="1"/>
        <end position="38"/>
    </location>
</feature>